<sequence length="366" mass="38185">MRRAGLTVVVLVVVLSSGGVVAGVHPTDASSTGKIAVQTQQTADCSYPVEVTDATGETVTIDERPERIVAIAPSAAQTAWAVGAQDRVVGMPVGYTTAYLNGTENKTNVLNSELQPVTETVVDLEPDIVLAGNVNFNDSIQSLRDADLTVVKFDSASSLADVIAKTRLTGQLVGNCEQAAQTNAEMNETIEQVRAEASGGDDPSVYYAMGGGYTAGPDTFVGDVVETAGGENIATAADIRTYGEINLEVVAAENPDWIVTTSPSRVRWGEVLNSTTAVQEDQIVTLNGNYMSQPGPRITRPLQRLSAVFNPDNSSEATATPETPTNPNDTEETTDSSDTGSGFGPGFGVVGALLALAMAGLASRQR</sequence>
<dbReference type="Gene3D" id="3.40.50.1980">
    <property type="entry name" value="Nitrogenase molybdenum iron protein domain"/>
    <property type="match status" value="2"/>
</dbReference>
<dbReference type="PROSITE" id="PS50983">
    <property type="entry name" value="FE_B12_PBP"/>
    <property type="match status" value="1"/>
</dbReference>
<dbReference type="SUPFAM" id="SSF53807">
    <property type="entry name" value="Helical backbone' metal receptor"/>
    <property type="match status" value="1"/>
</dbReference>
<dbReference type="PANTHER" id="PTHR30535">
    <property type="entry name" value="VITAMIN B12-BINDING PROTEIN"/>
    <property type="match status" value="1"/>
</dbReference>
<dbReference type="InterPro" id="IPR026469">
    <property type="entry name" value="Peripla_PGF_1"/>
</dbReference>
<dbReference type="Pfam" id="PF01497">
    <property type="entry name" value="Peripla_BP_2"/>
    <property type="match status" value="1"/>
</dbReference>
<dbReference type="RefSeq" id="WP_049992837.1">
    <property type="nucleotide sequence ID" value="NZ_CP031310.1"/>
</dbReference>
<evidence type="ECO:0000259" key="2">
    <source>
        <dbReference type="PROSITE" id="PS50983"/>
    </source>
</evidence>
<dbReference type="GeneID" id="39849255"/>
<feature type="compositionally biased region" description="Low complexity" evidence="1">
    <location>
        <begin position="316"/>
        <end position="328"/>
    </location>
</feature>
<dbReference type="EMBL" id="CP031310">
    <property type="protein sequence ID" value="QCC52515.1"/>
    <property type="molecule type" value="Genomic_DNA"/>
</dbReference>
<dbReference type="STRING" id="1457250.GCA_000755225_01937"/>
<feature type="region of interest" description="Disordered" evidence="1">
    <location>
        <begin position="311"/>
        <end position="343"/>
    </location>
</feature>
<evidence type="ECO:0000256" key="1">
    <source>
        <dbReference type="SAM" id="MobiDB-lite"/>
    </source>
</evidence>
<protein>
    <submittedName>
        <fullName evidence="3">ABC transporter substrate-binding protein</fullName>
    </submittedName>
</protein>
<organism evidence="3 4">
    <name type="scientific">Halapricum salinum</name>
    <dbReference type="NCBI Taxonomy" id="1457250"/>
    <lineage>
        <taxon>Archaea</taxon>
        <taxon>Methanobacteriati</taxon>
        <taxon>Methanobacteriota</taxon>
        <taxon>Stenosarchaea group</taxon>
        <taxon>Halobacteria</taxon>
        <taxon>Halobacteriales</taxon>
        <taxon>Haloarculaceae</taxon>
        <taxon>Halapricum</taxon>
    </lineage>
</organism>
<dbReference type="GO" id="GO:0071281">
    <property type="term" value="P:cellular response to iron ion"/>
    <property type="evidence" value="ECO:0007669"/>
    <property type="project" value="TreeGrafter"/>
</dbReference>
<dbReference type="KEGG" id="hsn:DV733_15305"/>
<dbReference type="OrthoDB" id="214567at2157"/>
<keyword evidence="4" id="KW-1185">Reference proteome</keyword>
<dbReference type="AlphaFoldDB" id="A0A4D6HG47"/>
<evidence type="ECO:0000313" key="4">
    <source>
        <dbReference type="Proteomes" id="UP000296706"/>
    </source>
</evidence>
<evidence type="ECO:0000313" key="3">
    <source>
        <dbReference type="EMBL" id="QCC52515.1"/>
    </source>
</evidence>
<reference evidence="3 4" key="1">
    <citation type="journal article" date="2019" name="Nat. Commun.">
        <title>A new type of DNA phosphorothioation-based antiviral system in archaea.</title>
        <authorList>
            <person name="Xiong L."/>
            <person name="Liu S."/>
            <person name="Chen S."/>
            <person name="Xiao Y."/>
            <person name="Zhu B."/>
            <person name="Gao Y."/>
            <person name="Zhang Y."/>
            <person name="Chen B."/>
            <person name="Luo J."/>
            <person name="Deng Z."/>
            <person name="Chen X."/>
            <person name="Wang L."/>
            <person name="Chen S."/>
        </authorList>
    </citation>
    <scope>NUCLEOTIDE SEQUENCE [LARGE SCALE GENOMIC DNA]</scope>
    <source>
        <strain evidence="3 4">CBA1105</strain>
    </source>
</reference>
<dbReference type="InterPro" id="IPR002491">
    <property type="entry name" value="ABC_transptr_periplasmic_BD"/>
</dbReference>
<gene>
    <name evidence="3" type="ORF">DV733_15305</name>
</gene>
<accession>A0A4D6HG47</accession>
<name>A0A4D6HG47_9EURY</name>
<proteinExistence type="predicted"/>
<dbReference type="InterPro" id="IPR050902">
    <property type="entry name" value="ABC_Transporter_SBP"/>
</dbReference>
<dbReference type="PANTHER" id="PTHR30535:SF34">
    <property type="entry name" value="MOLYBDATE-BINDING PROTEIN MOLA"/>
    <property type="match status" value="1"/>
</dbReference>
<dbReference type="Proteomes" id="UP000296706">
    <property type="component" value="Chromosome"/>
</dbReference>
<dbReference type="NCBIfam" id="TIGR04281">
    <property type="entry name" value="peripla_PGF_1"/>
    <property type="match status" value="1"/>
</dbReference>
<feature type="domain" description="Fe/B12 periplasmic-binding" evidence="2">
    <location>
        <begin position="67"/>
        <end position="313"/>
    </location>
</feature>